<evidence type="ECO:0000313" key="1">
    <source>
        <dbReference type="EMBL" id="GII90385.1"/>
    </source>
</evidence>
<keyword evidence="2" id="KW-1185">Reference proteome</keyword>
<dbReference type="Proteomes" id="UP000606172">
    <property type="component" value="Unassembled WGS sequence"/>
</dbReference>
<sequence>MTAAWVAVDGCVTAMVPAAIAPATATAIAVPSPAFTPRRIDPPDDFEIDILQSCNVKHKPLRL</sequence>
<protein>
    <submittedName>
        <fullName evidence="1">Uncharacterized protein</fullName>
    </submittedName>
</protein>
<evidence type="ECO:0000313" key="2">
    <source>
        <dbReference type="Proteomes" id="UP000606172"/>
    </source>
</evidence>
<proteinExistence type="predicted"/>
<reference evidence="1" key="1">
    <citation type="submission" date="2021-01" db="EMBL/GenBank/DDBJ databases">
        <title>Whole genome shotgun sequence of Sinosporangium siamense NBRC 109515.</title>
        <authorList>
            <person name="Komaki H."/>
            <person name="Tamura T."/>
        </authorList>
    </citation>
    <scope>NUCLEOTIDE SEQUENCE</scope>
    <source>
        <strain evidence="1">NBRC 109515</strain>
    </source>
</reference>
<dbReference type="EMBL" id="BOOW01000006">
    <property type="protein sequence ID" value="GII90385.1"/>
    <property type="molecule type" value="Genomic_DNA"/>
</dbReference>
<comment type="caution">
    <text evidence="1">The sequence shown here is derived from an EMBL/GenBank/DDBJ whole genome shotgun (WGS) entry which is preliminary data.</text>
</comment>
<dbReference type="AlphaFoldDB" id="A0A919RAI1"/>
<accession>A0A919RAI1</accession>
<name>A0A919RAI1_9ACTN</name>
<gene>
    <name evidence="1" type="ORF">Ssi02_06160</name>
</gene>
<organism evidence="1 2">
    <name type="scientific">Sinosporangium siamense</name>
    <dbReference type="NCBI Taxonomy" id="1367973"/>
    <lineage>
        <taxon>Bacteria</taxon>
        <taxon>Bacillati</taxon>
        <taxon>Actinomycetota</taxon>
        <taxon>Actinomycetes</taxon>
        <taxon>Streptosporangiales</taxon>
        <taxon>Streptosporangiaceae</taxon>
        <taxon>Sinosporangium</taxon>
    </lineage>
</organism>